<dbReference type="EMBL" id="JAVFKY010000003">
    <property type="protein sequence ID" value="KAK5578760.1"/>
    <property type="molecule type" value="Genomic_DNA"/>
</dbReference>
<keyword evidence="9" id="KW-0325">Glycoprotein</keyword>
<dbReference type="Pfam" id="PF24908">
    <property type="entry name" value="Ig_SIBA-E_2nd"/>
    <property type="match status" value="1"/>
</dbReference>
<evidence type="ECO:0000259" key="15">
    <source>
        <dbReference type="PROSITE" id="PS50026"/>
    </source>
</evidence>
<dbReference type="Pfam" id="PF24909">
    <property type="entry name" value="vWA_SIBA-E"/>
    <property type="match status" value="1"/>
</dbReference>
<evidence type="ECO:0000256" key="4">
    <source>
        <dbReference type="ARBA" id="ARBA00022729"/>
    </source>
</evidence>
<evidence type="ECO:0000259" key="16">
    <source>
        <dbReference type="PROSITE" id="PS50234"/>
    </source>
</evidence>
<dbReference type="PROSITE" id="PS01186">
    <property type="entry name" value="EGF_2"/>
    <property type="match status" value="1"/>
</dbReference>
<keyword evidence="5" id="KW-0130">Cell adhesion</keyword>
<feature type="region of interest" description="Disordered" evidence="13">
    <location>
        <begin position="1932"/>
        <end position="1952"/>
    </location>
</feature>
<feature type="domain" description="EGF-like" evidence="15">
    <location>
        <begin position="428"/>
        <end position="465"/>
    </location>
</feature>
<dbReference type="InterPro" id="IPR056847">
    <property type="entry name" value="Ig_SibA-E_2nd"/>
</dbReference>
<feature type="disulfide bond" evidence="12">
    <location>
        <begin position="455"/>
        <end position="464"/>
    </location>
</feature>
<feature type="domain" description="VWFA" evidence="16">
    <location>
        <begin position="521"/>
        <end position="705"/>
    </location>
</feature>
<dbReference type="SMART" id="SM00327">
    <property type="entry name" value="VWA"/>
    <property type="match status" value="1"/>
</dbReference>
<dbReference type="InterPro" id="IPR056851">
    <property type="entry name" value="Ig_SibA-E"/>
</dbReference>
<evidence type="ECO:0000256" key="11">
    <source>
        <dbReference type="ARBA" id="ARBA00064229"/>
    </source>
</evidence>
<feature type="chain" id="PRO_5042861629" evidence="14">
    <location>
        <begin position="21"/>
        <end position="1952"/>
    </location>
</feature>
<gene>
    <name evidence="17" type="ORF">RB653_008433</name>
</gene>
<keyword evidence="2 12" id="KW-0245">EGF-like domain</keyword>
<dbReference type="Proteomes" id="UP001344447">
    <property type="component" value="Unassembled WGS sequence"/>
</dbReference>
<evidence type="ECO:0000256" key="8">
    <source>
        <dbReference type="ARBA" id="ARBA00023157"/>
    </source>
</evidence>
<dbReference type="Pfam" id="PF24910">
    <property type="entry name" value="Ig_SIBA-E_3rd"/>
    <property type="match status" value="1"/>
</dbReference>
<dbReference type="InterPro" id="IPR036465">
    <property type="entry name" value="vWFA_dom_sf"/>
</dbReference>
<comment type="subunit">
    <text evidence="11">Interacts with talA/talin.</text>
</comment>
<keyword evidence="7" id="KW-0472">Membrane</keyword>
<dbReference type="Pfam" id="PF24907">
    <property type="entry name" value="SIBA-E_N"/>
    <property type="match status" value="1"/>
</dbReference>
<dbReference type="Pfam" id="PF24619">
    <property type="entry name" value="Ig_SibA"/>
    <property type="match status" value="1"/>
</dbReference>
<dbReference type="GO" id="GO:0007155">
    <property type="term" value="P:cell adhesion"/>
    <property type="evidence" value="ECO:0007669"/>
    <property type="project" value="UniProtKB-KW"/>
</dbReference>
<dbReference type="InterPro" id="IPR056844">
    <property type="entry name" value="SibA-E_N"/>
</dbReference>
<accession>A0AAN7U4R1</accession>
<keyword evidence="6" id="KW-1133">Transmembrane helix</keyword>
<evidence type="ECO:0000256" key="12">
    <source>
        <dbReference type="PROSITE-ProRule" id="PRU00076"/>
    </source>
</evidence>
<keyword evidence="4 14" id="KW-0732">Signal</keyword>
<dbReference type="PROSITE" id="PS50026">
    <property type="entry name" value="EGF_3"/>
    <property type="match status" value="1"/>
</dbReference>
<evidence type="ECO:0000256" key="13">
    <source>
        <dbReference type="SAM" id="MobiDB-lite"/>
    </source>
</evidence>
<evidence type="ECO:0000256" key="1">
    <source>
        <dbReference type="ARBA" id="ARBA00004479"/>
    </source>
</evidence>
<keyword evidence="8 12" id="KW-1015">Disulfide bond</keyword>
<keyword evidence="18" id="KW-1185">Reference proteome</keyword>
<dbReference type="PANTHER" id="PTHR24038">
    <property type="entry name" value="STABILIN"/>
    <property type="match status" value="1"/>
</dbReference>
<evidence type="ECO:0000256" key="7">
    <source>
        <dbReference type="ARBA" id="ARBA00023136"/>
    </source>
</evidence>
<proteinExistence type="inferred from homology"/>
<dbReference type="SUPFAM" id="SSF53300">
    <property type="entry name" value="vWA-like"/>
    <property type="match status" value="1"/>
</dbReference>
<evidence type="ECO:0000313" key="18">
    <source>
        <dbReference type="Proteomes" id="UP001344447"/>
    </source>
</evidence>
<comment type="subcellular location">
    <subcellularLocation>
        <location evidence="1">Membrane</location>
        <topology evidence="1">Single-pass type I membrane protein</topology>
    </subcellularLocation>
</comment>
<evidence type="ECO:0000256" key="2">
    <source>
        <dbReference type="ARBA" id="ARBA00022536"/>
    </source>
</evidence>
<dbReference type="InterPro" id="IPR002035">
    <property type="entry name" value="VWF_A"/>
</dbReference>
<evidence type="ECO:0000256" key="10">
    <source>
        <dbReference type="ARBA" id="ARBA00061597"/>
    </source>
</evidence>
<feature type="signal peptide" evidence="14">
    <location>
        <begin position="1"/>
        <end position="20"/>
    </location>
</feature>
<evidence type="ECO:0000256" key="6">
    <source>
        <dbReference type="ARBA" id="ARBA00022989"/>
    </source>
</evidence>
<dbReference type="PROSITE" id="PS00022">
    <property type="entry name" value="EGF_1"/>
    <property type="match status" value="1"/>
</dbReference>
<dbReference type="Gene3D" id="2.60.40.3440">
    <property type="match status" value="1"/>
</dbReference>
<protein>
    <submittedName>
        <fullName evidence="17">Uncharacterized protein</fullName>
    </submittedName>
</protein>
<dbReference type="Gene3D" id="2.10.25.10">
    <property type="entry name" value="Laminin"/>
    <property type="match status" value="1"/>
</dbReference>
<evidence type="ECO:0000256" key="9">
    <source>
        <dbReference type="ARBA" id="ARBA00023180"/>
    </source>
</evidence>
<dbReference type="GO" id="GO:0016020">
    <property type="term" value="C:membrane"/>
    <property type="evidence" value="ECO:0007669"/>
    <property type="project" value="UniProtKB-SubCell"/>
</dbReference>
<sequence>MNKLFYLFLLLISLFILTDASHFRFGTISYQPTTDYRTIKFTSNFAYRTRYFYSSTTSIKVGNTVNVGTLNFGSGVGSVSVIVTVTDFDTVNDWFTGYFTTTKTYPAQASGTIGTYTAIFTSCCRISSLLNNRDASWNITTSVQIDNKNALSAVNWPPVSGMIPIVQVVANKNNNFRVIASDQNVQPGQSSALAFKFSTVYPMTQPSGMTIDSTGNCYFLPTSVGLYSTQIYIEDSDKAYIVVDFLLQSVTETGTCDPTCSNAGTSCTGNSQCKGCTNSGSTTIDTCTTTNYPPDFVSPPTPDDGETKLFPIDTTTSLTLSCKTILPGRTVSIQTANLPYGVTTKIPVTGATSNTTITWTPTTANTGSYVVSAVCSDSTGLTSSVRSFTILVAKPDCGNGGIKVGGVCKCVGNWDPTYQCFECKDGFYGENCDPVPSCVNGVPNSGVNSDGKCLCNNGWTGADCSVSSSQSCGDLVNSNISTSYGNPSFINPTKVQVYLTSVPNYEIPTVVSIPAPINNLDVYVLVDTNVASKNIFDAIKSGMSTFVANVENICETTQFGLGYFSDYTSSPITFSPSLVIGSAIGAGINLYSPSSYTSTSNGNSLSAATAAVSASLGWNTGSFKVIVIITDSDHASASAAVTSFTNAFVGKSVVPVVVGYGASSLPNWASAISSSGFGYSAVSTATAADWSSKALAGVKSVLSKIVYKSDLTATGASFVSSVPSTVTVSSTGSTQQTVSGLKLSLPSGTTITSPVASISAMGYGQTDISINYNRPPVATSSAFSVNQNSFSTFKLTGTDPDSNILTFKFTSTLPTGAGVITDSNGNDVSTQSKYYPSTEVFTYTPATNYLTSNTLKFIANDGCVDSAASATVSIIINRVNQLPICKSPSATIITSLKTATTFTLDASDFEDASPSLTFTKPTDLTAYGTFTYKGATITSSTKITKGENIIFTQTVNPTNDVTLTLSFQAVDSSNAFSAQSCSVEFKIVHSNVAPVSSSTNPVSVIPRGTIPLTLVSTDSDSTSATFTITSVSKGSSGTFYSCSSKDCSCTFDSATSTIIAPKQQYSAIPYSNNKANQVICFVNEEPVAVSNYASISFTSTDNEGLESNSVTVNVNIVGDRTNVAPDVIAIPNYSCYQDYLDSAVHQITGTDPDIDDYNPNSIPPVNNLIAVITTAPSHGILVTVVNGSTIATQGKAPLNHYYRPNPGYTGPDSYSYQVMDTFKELSSIKTTAVTVDPINHKPTLTVNSYTFTSQSGSGITQNLITEDFDKDNVLCSVVVIPKQIEMFDSEGVLIKSVPKLLSSNSYSFQLDPSKTSTPYSSISDTFTINCIDDSKLTFPYGPLSTGDALGYVEFTYINTPPTTQGSTVELDQDTTKAFTFNGNDIESPENLKVKIYTLPMHGKLSLGKTDLTTSIITSSTFSLDSISYTPNAGLSNWDTIDNISPLDSISYSIIDKENLSSDSAVVYFSVRPRNPPIYNGADEIDVLQNTRYPLTIQGKVGNGGSEVNIQVISFSGRGSLSIAHNMGSEGTMDQEITSYPNEQTGSTSYNYAYMPPHNEYGQKFDTIQFKLYDGNLYSELYTVTVNVIHVNQPPTIELISYKVIDENYPNNKDQLFDGFDANMDVNTSVLIKYAGYDVDVDQVTPLNSNATAPIRGDLYSYDSSVSDLLGTVINFTNKAVVQNEDGYFYMVFVPNSGTDGAKYSRIPIYVIDNGGLLSPTITVNINVNRQNQAPFVLMGDTTSYSSFTNLTLSIQNVAFDDPDSTSNNISMIVSVVGEKDDKVSSLDDINISLPQLKYCEVHSSLASISCLKNKATLNEYIKTISINAKTAGNYRLKLFVDDLGYYASIALRDISHLNATGYIDIQFEEPETATQTTDNKTVLTGAIAGAAAGTALIAAAAWRLLRKAAPPTDTFFSEQAFLGDGVSSNPLYEQSASASDNPLYQSASDNTE</sequence>
<dbReference type="InterPro" id="IPR056849">
    <property type="entry name" value="Ig_SibA-E_3rd"/>
</dbReference>
<evidence type="ECO:0000256" key="14">
    <source>
        <dbReference type="SAM" id="SignalP"/>
    </source>
</evidence>
<evidence type="ECO:0000256" key="5">
    <source>
        <dbReference type="ARBA" id="ARBA00022889"/>
    </source>
</evidence>
<dbReference type="PANTHER" id="PTHR24038:SF11">
    <property type="entry name" value="INTEGRIN BETA-LIKE PROTEIN E"/>
    <property type="match status" value="1"/>
</dbReference>
<reference evidence="17 18" key="1">
    <citation type="submission" date="2023-11" db="EMBL/GenBank/DDBJ databases">
        <title>Dfirmibasis_genome.</title>
        <authorList>
            <person name="Edelbroek B."/>
            <person name="Kjellin J."/>
            <person name="Jerlstrom-Hultqvist J."/>
            <person name="Soderbom F."/>
        </authorList>
    </citation>
    <scope>NUCLEOTIDE SEQUENCE [LARGE SCALE GENOMIC DNA]</scope>
    <source>
        <strain evidence="17 18">TNS-C-14</strain>
    </source>
</reference>
<dbReference type="Gene3D" id="3.40.50.410">
    <property type="entry name" value="von Willebrand factor, type A domain"/>
    <property type="match status" value="1"/>
</dbReference>
<keyword evidence="3" id="KW-0812">Transmembrane</keyword>
<evidence type="ECO:0000256" key="3">
    <source>
        <dbReference type="ARBA" id="ARBA00022692"/>
    </source>
</evidence>
<comment type="similarity">
    <text evidence="10">Belongs to the SIB family.</text>
</comment>
<comment type="caution">
    <text evidence="17">The sequence shown here is derived from an EMBL/GenBank/DDBJ whole genome shotgun (WGS) entry which is preliminary data.</text>
</comment>
<comment type="caution">
    <text evidence="12">Lacks conserved residue(s) required for the propagation of feature annotation.</text>
</comment>
<organism evidence="17 18">
    <name type="scientific">Dictyostelium firmibasis</name>
    <dbReference type="NCBI Taxonomy" id="79012"/>
    <lineage>
        <taxon>Eukaryota</taxon>
        <taxon>Amoebozoa</taxon>
        <taxon>Evosea</taxon>
        <taxon>Eumycetozoa</taxon>
        <taxon>Dictyostelia</taxon>
        <taxon>Dictyosteliales</taxon>
        <taxon>Dictyosteliaceae</taxon>
        <taxon>Dictyostelium</taxon>
    </lineage>
</organism>
<dbReference type="InterPro" id="IPR000742">
    <property type="entry name" value="EGF"/>
</dbReference>
<name>A0AAN7U4R1_9MYCE</name>
<dbReference type="PROSITE" id="PS50234">
    <property type="entry name" value="VWFA"/>
    <property type="match status" value="1"/>
</dbReference>
<evidence type="ECO:0000313" key="17">
    <source>
        <dbReference type="EMBL" id="KAK5578760.1"/>
    </source>
</evidence>